<evidence type="ECO:0000313" key="3">
    <source>
        <dbReference type="Proteomes" id="UP001589532"/>
    </source>
</evidence>
<proteinExistence type="predicted"/>
<protein>
    <submittedName>
        <fullName evidence="2">Uncharacterized protein</fullName>
    </submittedName>
</protein>
<sequence>MDVTVPPEVDAILEMMGVHWPNVRVDEILADRDAWATVLAGSHASGQAAQASVQATGEVYRGESATRLQGLWNAPAGVSEVMGRATAAVQYVPQVLENAAWLTTGLKVAVAAGAVHTSARMARAMLMGGPTAAPAALAELIRGRLLVTKAKHQAAEGVGRVLRPALAHGSTGRFRDVLDDLPRLSTPRGPQLRGPDGPKGGLIAHMGFLRKGNAANKTNSGTKRWESREQAVGEAKQDAKDGGRARFRGECSSGDHVHVDYYNKDGEISHTRHYSWKGAKKNGKP</sequence>
<accession>A0ABV5RU17</accession>
<keyword evidence="3" id="KW-1185">Reference proteome</keyword>
<name>A0ABV5RU17_9ACTN</name>
<feature type="region of interest" description="Disordered" evidence="1">
    <location>
        <begin position="212"/>
        <end position="250"/>
    </location>
</feature>
<dbReference type="Proteomes" id="UP001589532">
    <property type="component" value="Unassembled WGS sequence"/>
</dbReference>
<evidence type="ECO:0000256" key="1">
    <source>
        <dbReference type="SAM" id="MobiDB-lite"/>
    </source>
</evidence>
<evidence type="ECO:0000313" key="2">
    <source>
        <dbReference type="EMBL" id="MFB9622924.1"/>
    </source>
</evidence>
<comment type="caution">
    <text evidence="2">The sequence shown here is derived from an EMBL/GenBank/DDBJ whole genome shotgun (WGS) entry which is preliminary data.</text>
</comment>
<feature type="region of interest" description="Disordered" evidence="1">
    <location>
        <begin position="181"/>
        <end position="200"/>
    </location>
</feature>
<gene>
    <name evidence="2" type="ORF">ACFFSA_07505</name>
</gene>
<feature type="compositionally biased region" description="Basic and acidic residues" evidence="1">
    <location>
        <begin position="223"/>
        <end position="250"/>
    </location>
</feature>
<dbReference type="EMBL" id="JBHMBW010000004">
    <property type="protein sequence ID" value="MFB9622924.1"/>
    <property type="molecule type" value="Genomic_DNA"/>
</dbReference>
<reference evidence="2 3" key="1">
    <citation type="submission" date="2024-09" db="EMBL/GenBank/DDBJ databases">
        <authorList>
            <person name="Sun Q."/>
            <person name="Mori K."/>
        </authorList>
    </citation>
    <scope>NUCLEOTIDE SEQUENCE [LARGE SCALE GENOMIC DNA]</scope>
    <source>
        <strain evidence="2 3">JCM 3143</strain>
    </source>
</reference>
<organism evidence="2 3">
    <name type="scientific">Nonomuraea helvata</name>
    <dbReference type="NCBI Taxonomy" id="37484"/>
    <lineage>
        <taxon>Bacteria</taxon>
        <taxon>Bacillati</taxon>
        <taxon>Actinomycetota</taxon>
        <taxon>Actinomycetes</taxon>
        <taxon>Streptosporangiales</taxon>
        <taxon>Streptosporangiaceae</taxon>
        <taxon>Nonomuraea</taxon>
    </lineage>
</organism>
<dbReference type="RefSeq" id="WP_345002531.1">
    <property type="nucleotide sequence ID" value="NZ_BAAAXV010000011.1"/>
</dbReference>